<dbReference type="Proteomes" id="UP000299290">
    <property type="component" value="Unassembled WGS sequence"/>
</dbReference>
<feature type="domain" description="HTH lysR-type" evidence="5">
    <location>
        <begin position="3"/>
        <end position="60"/>
    </location>
</feature>
<keyword evidence="2" id="KW-0805">Transcription regulation</keyword>
<evidence type="ECO:0000259" key="5">
    <source>
        <dbReference type="PROSITE" id="PS50931"/>
    </source>
</evidence>
<dbReference type="SUPFAM" id="SSF46785">
    <property type="entry name" value="Winged helix' DNA-binding domain"/>
    <property type="match status" value="1"/>
</dbReference>
<evidence type="ECO:0000256" key="2">
    <source>
        <dbReference type="ARBA" id="ARBA00023015"/>
    </source>
</evidence>
<sequence>MDMGLRHLRIVLTVAESGSISHAAATLKIAQSGLSTQLRRIEQEFGGPLFRRRPHGVEPTELGVHVLGRARQLLDEFGDLLSTARTLAQPAEPPQAVGLGGVDNPWVPLIAVLIRERLPHHEQLTYLEPSSQAVLELLRTEKIALAVISEFPDVVPPPVREFTVRDLDTEPVLIGLSPGHRLAHRQLITLEELAEDTWVAPGDRSDGLGLSLRIACERAGFTPRFRYFGADQTTAAAIVSAGNAIGAFFAPGDHCPGVALKRLANGRLWRRTRLVWDAESPLAGLAEDLDSGALDWRRPQAS</sequence>
<keyword evidence="7" id="KW-1185">Reference proteome</keyword>
<dbReference type="AlphaFoldDB" id="A0A4D4KHK2"/>
<dbReference type="Pfam" id="PF03466">
    <property type="entry name" value="LysR_substrate"/>
    <property type="match status" value="1"/>
</dbReference>
<dbReference type="GO" id="GO:0032993">
    <property type="term" value="C:protein-DNA complex"/>
    <property type="evidence" value="ECO:0007669"/>
    <property type="project" value="TreeGrafter"/>
</dbReference>
<dbReference type="InterPro" id="IPR036390">
    <property type="entry name" value="WH_DNA-bd_sf"/>
</dbReference>
<dbReference type="InterPro" id="IPR005119">
    <property type="entry name" value="LysR_subst-bd"/>
</dbReference>
<dbReference type="InterPro" id="IPR000847">
    <property type="entry name" value="LysR_HTH_N"/>
</dbReference>
<comment type="caution">
    <text evidence="6">The sequence shown here is derived from an EMBL/GenBank/DDBJ whole genome shotgun (WGS) entry which is preliminary data.</text>
</comment>
<evidence type="ECO:0000313" key="6">
    <source>
        <dbReference type="EMBL" id="GDY48425.1"/>
    </source>
</evidence>
<gene>
    <name evidence="6" type="ORF">SANT12839_093070</name>
</gene>
<reference evidence="6 7" key="1">
    <citation type="journal article" date="2020" name="Int. J. Syst. Evol. Microbiol.">
        <title>Reclassification of Streptomyces castelarensis and Streptomyces sporoclivatus as later heterotypic synonyms of Streptomyces antimycoticus.</title>
        <authorList>
            <person name="Komaki H."/>
            <person name="Tamura T."/>
        </authorList>
    </citation>
    <scope>NUCLEOTIDE SEQUENCE [LARGE SCALE GENOMIC DNA]</scope>
    <source>
        <strain evidence="6 7">NBRC 12839</strain>
    </source>
</reference>
<dbReference type="InterPro" id="IPR036388">
    <property type="entry name" value="WH-like_DNA-bd_sf"/>
</dbReference>
<dbReference type="GO" id="GO:0003700">
    <property type="term" value="F:DNA-binding transcription factor activity"/>
    <property type="evidence" value="ECO:0007669"/>
    <property type="project" value="InterPro"/>
</dbReference>
<dbReference type="Pfam" id="PF00126">
    <property type="entry name" value="HTH_1"/>
    <property type="match status" value="1"/>
</dbReference>
<evidence type="ECO:0000313" key="7">
    <source>
        <dbReference type="Proteomes" id="UP000299290"/>
    </source>
</evidence>
<name>A0A4D4KHK2_9ACTN</name>
<dbReference type="SUPFAM" id="SSF53850">
    <property type="entry name" value="Periplasmic binding protein-like II"/>
    <property type="match status" value="1"/>
</dbReference>
<dbReference type="PANTHER" id="PTHR30346:SF30">
    <property type="entry name" value="SMALL NEUTRAL PROTEASE REGULATORY PROTEIN"/>
    <property type="match status" value="1"/>
</dbReference>
<evidence type="ECO:0000256" key="1">
    <source>
        <dbReference type="ARBA" id="ARBA00009437"/>
    </source>
</evidence>
<comment type="similarity">
    <text evidence="1">Belongs to the LysR transcriptional regulatory family.</text>
</comment>
<dbReference type="Gene3D" id="3.40.190.10">
    <property type="entry name" value="Periplasmic binding protein-like II"/>
    <property type="match status" value="2"/>
</dbReference>
<dbReference type="EMBL" id="BJHV01000001">
    <property type="protein sequence ID" value="GDY48425.1"/>
    <property type="molecule type" value="Genomic_DNA"/>
</dbReference>
<dbReference type="PRINTS" id="PR00039">
    <property type="entry name" value="HTHLYSR"/>
</dbReference>
<dbReference type="Gene3D" id="1.10.10.10">
    <property type="entry name" value="Winged helix-like DNA-binding domain superfamily/Winged helix DNA-binding domain"/>
    <property type="match status" value="1"/>
</dbReference>
<dbReference type="GO" id="GO:0003677">
    <property type="term" value="F:DNA binding"/>
    <property type="evidence" value="ECO:0007669"/>
    <property type="project" value="UniProtKB-KW"/>
</dbReference>
<protein>
    <submittedName>
        <fullName evidence="6">LysR family transcriptional regulator</fullName>
    </submittedName>
</protein>
<keyword evidence="3" id="KW-0238">DNA-binding</keyword>
<evidence type="ECO:0000256" key="3">
    <source>
        <dbReference type="ARBA" id="ARBA00023125"/>
    </source>
</evidence>
<proteinExistence type="inferred from homology"/>
<dbReference type="PROSITE" id="PS50931">
    <property type="entry name" value="HTH_LYSR"/>
    <property type="match status" value="1"/>
</dbReference>
<organism evidence="6 7">
    <name type="scientific">Streptomyces antimycoticus</name>
    <dbReference type="NCBI Taxonomy" id="68175"/>
    <lineage>
        <taxon>Bacteria</taxon>
        <taxon>Bacillati</taxon>
        <taxon>Actinomycetota</taxon>
        <taxon>Actinomycetes</taxon>
        <taxon>Kitasatosporales</taxon>
        <taxon>Streptomycetaceae</taxon>
        <taxon>Streptomyces</taxon>
        <taxon>Streptomyces violaceusniger group</taxon>
    </lineage>
</organism>
<accession>A0A4D4KHK2</accession>
<dbReference type="PANTHER" id="PTHR30346">
    <property type="entry name" value="TRANSCRIPTIONAL DUAL REGULATOR HCAR-RELATED"/>
    <property type="match status" value="1"/>
</dbReference>
<evidence type="ECO:0000256" key="4">
    <source>
        <dbReference type="ARBA" id="ARBA00023163"/>
    </source>
</evidence>
<keyword evidence="4" id="KW-0804">Transcription</keyword>